<evidence type="ECO:0000313" key="2">
    <source>
        <dbReference type="Proteomes" id="UP000325081"/>
    </source>
</evidence>
<name>A0A5A7R7V7_STRAF</name>
<comment type="caution">
    <text evidence="1">The sequence shown here is derived from an EMBL/GenBank/DDBJ whole genome shotgun (WGS) entry which is preliminary data.</text>
</comment>
<keyword evidence="2" id="KW-1185">Reference proteome</keyword>
<accession>A0A5A7R7V7</accession>
<organism evidence="1 2">
    <name type="scientific">Striga asiatica</name>
    <name type="common">Asiatic witchweed</name>
    <name type="synonym">Buchnera asiatica</name>
    <dbReference type="NCBI Taxonomy" id="4170"/>
    <lineage>
        <taxon>Eukaryota</taxon>
        <taxon>Viridiplantae</taxon>
        <taxon>Streptophyta</taxon>
        <taxon>Embryophyta</taxon>
        <taxon>Tracheophyta</taxon>
        <taxon>Spermatophyta</taxon>
        <taxon>Magnoliopsida</taxon>
        <taxon>eudicotyledons</taxon>
        <taxon>Gunneridae</taxon>
        <taxon>Pentapetalae</taxon>
        <taxon>asterids</taxon>
        <taxon>lamiids</taxon>
        <taxon>Lamiales</taxon>
        <taxon>Orobanchaceae</taxon>
        <taxon>Buchnereae</taxon>
        <taxon>Striga</taxon>
    </lineage>
</organism>
<evidence type="ECO:0000313" key="1">
    <source>
        <dbReference type="EMBL" id="GER53793.1"/>
    </source>
</evidence>
<sequence>MPPPQPPAARRQLQTRCSIQRRPAVSLVSTFSCRRDDEAELTAEYARRRQYGEVHANRPLDCLRPPPQHPAGSPRPLLGLTAPHTSLRHSSTVTAASGVGGGGIFSAGGGDICCSRRSDDDSGIFAAEGRERYVAAGVVTTADFMTVGSERCRAEDFMAVVAVHSPPICAVADDGGSAACPRVVEVTGGRVEAATGGGDDRRPCMCVTISMNVCM</sequence>
<gene>
    <name evidence="1" type="ORF">STAS_31340</name>
</gene>
<proteinExistence type="predicted"/>
<reference evidence="2" key="1">
    <citation type="journal article" date="2019" name="Curr. Biol.">
        <title>Genome Sequence of Striga asiatica Provides Insight into the Evolution of Plant Parasitism.</title>
        <authorList>
            <person name="Yoshida S."/>
            <person name="Kim S."/>
            <person name="Wafula E.K."/>
            <person name="Tanskanen J."/>
            <person name="Kim Y.M."/>
            <person name="Honaas L."/>
            <person name="Yang Z."/>
            <person name="Spallek T."/>
            <person name="Conn C.E."/>
            <person name="Ichihashi Y."/>
            <person name="Cheong K."/>
            <person name="Cui S."/>
            <person name="Der J.P."/>
            <person name="Gundlach H."/>
            <person name="Jiao Y."/>
            <person name="Hori C."/>
            <person name="Ishida J.K."/>
            <person name="Kasahara H."/>
            <person name="Kiba T."/>
            <person name="Kim M.S."/>
            <person name="Koo N."/>
            <person name="Laohavisit A."/>
            <person name="Lee Y.H."/>
            <person name="Lumba S."/>
            <person name="McCourt P."/>
            <person name="Mortimer J.C."/>
            <person name="Mutuku J.M."/>
            <person name="Nomura T."/>
            <person name="Sasaki-Sekimoto Y."/>
            <person name="Seto Y."/>
            <person name="Wang Y."/>
            <person name="Wakatake T."/>
            <person name="Sakakibara H."/>
            <person name="Demura T."/>
            <person name="Yamaguchi S."/>
            <person name="Yoneyama K."/>
            <person name="Manabe R.I."/>
            <person name="Nelson D.C."/>
            <person name="Schulman A.H."/>
            <person name="Timko M.P."/>
            <person name="dePamphilis C.W."/>
            <person name="Choi D."/>
            <person name="Shirasu K."/>
        </authorList>
    </citation>
    <scope>NUCLEOTIDE SEQUENCE [LARGE SCALE GENOMIC DNA]</scope>
    <source>
        <strain evidence="2">cv. UVA1</strain>
    </source>
</reference>
<dbReference type="Proteomes" id="UP000325081">
    <property type="component" value="Unassembled WGS sequence"/>
</dbReference>
<protein>
    <submittedName>
        <fullName evidence="1">TCP family transcription factor 4</fullName>
    </submittedName>
</protein>
<dbReference type="AlphaFoldDB" id="A0A5A7R7V7"/>
<dbReference type="EMBL" id="BKCP01010737">
    <property type="protein sequence ID" value="GER53793.1"/>
    <property type="molecule type" value="Genomic_DNA"/>
</dbReference>